<dbReference type="OrthoDB" id="5442761at2"/>
<feature type="domain" description="GAF" evidence="2">
    <location>
        <begin position="184"/>
        <end position="293"/>
    </location>
</feature>
<feature type="transmembrane region" description="Helical" evidence="1">
    <location>
        <begin position="93"/>
        <end position="113"/>
    </location>
</feature>
<dbReference type="RefSeq" id="WP_124706007.1">
    <property type="nucleotide sequence ID" value="NZ_BGOW01000036.1"/>
</dbReference>
<dbReference type="Proteomes" id="UP000286806">
    <property type="component" value="Unassembled WGS sequence"/>
</dbReference>
<dbReference type="Pfam" id="PF13492">
    <property type="entry name" value="GAF_3"/>
    <property type="match status" value="1"/>
</dbReference>
<feature type="transmembrane region" description="Helical" evidence="1">
    <location>
        <begin position="48"/>
        <end position="73"/>
    </location>
</feature>
<keyword evidence="5" id="KW-1185">Reference proteome</keyword>
<name>A0A401K049_9PROT</name>
<evidence type="ECO:0000313" key="5">
    <source>
        <dbReference type="Proteomes" id="UP000286806"/>
    </source>
</evidence>
<dbReference type="Gene3D" id="3.30.450.40">
    <property type="match status" value="1"/>
</dbReference>
<feature type="transmembrane region" description="Helical" evidence="1">
    <location>
        <begin position="15"/>
        <end position="36"/>
    </location>
</feature>
<organism evidence="4 5">
    <name type="scientific">Sulfuriferula multivorans</name>
    <dbReference type="NCBI Taxonomy" id="1559896"/>
    <lineage>
        <taxon>Bacteria</taxon>
        <taxon>Pseudomonadati</taxon>
        <taxon>Pseudomonadota</taxon>
        <taxon>Betaproteobacteria</taxon>
        <taxon>Nitrosomonadales</taxon>
        <taxon>Sulfuricellaceae</taxon>
        <taxon>Sulfuriferula</taxon>
    </lineage>
</organism>
<feature type="domain" description="PelD GGDEF" evidence="3">
    <location>
        <begin position="311"/>
        <end position="431"/>
    </location>
</feature>
<evidence type="ECO:0000256" key="1">
    <source>
        <dbReference type="SAM" id="Phobius"/>
    </source>
</evidence>
<dbReference type="InterPro" id="IPR038367">
    <property type="entry name" value="PelD_GGDEF_sf"/>
</dbReference>
<dbReference type="InterPro" id="IPR031583">
    <property type="entry name" value="PelD_GGDEF"/>
</dbReference>
<keyword evidence="1" id="KW-1133">Transmembrane helix</keyword>
<protein>
    <submittedName>
        <fullName evidence="4">Extracellular matrix protein PelD</fullName>
    </submittedName>
</protein>
<evidence type="ECO:0000313" key="4">
    <source>
        <dbReference type="EMBL" id="GCB02267.1"/>
    </source>
</evidence>
<reference evidence="4 5" key="1">
    <citation type="journal article" date="2019" name="Front. Microbiol.">
        <title>Genomes of Neutrophilic Sulfur-Oxidizing Chemolithoautotrophs Representing 9 Proteobacterial Species From 8 Genera.</title>
        <authorList>
            <person name="Watanabe T."/>
            <person name="Kojima H."/>
            <person name="Umezawa K."/>
            <person name="Hori C."/>
            <person name="Takasuka T.E."/>
            <person name="Kato Y."/>
            <person name="Fukui M."/>
        </authorList>
    </citation>
    <scope>NUCLEOTIDE SEQUENCE [LARGE SCALE GENOMIC DNA]</scope>
    <source>
        <strain evidence="4 5">TTN</strain>
    </source>
</reference>
<dbReference type="InterPro" id="IPR029016">
    <property type="entry name" value="GAF-like_dom_sf"/>
</dbReference>
<dbReference type="InterPro" id="IPR003018">
    <property type="entry name" value="GAF"/>
</dbReference>
<dbReference type="Gene3D" id="3.30.70.2880">
    <property type="match status" value="1"/>
</dbReference>
<dbReference type="Pfam" id="PF16963">
    <property type="entry name" value="PelD_GGDEF"/>
    <property type="match status" value="1"/>
</dbReference>
<proteinExistence type="predicted"/>
<keyword evidence="1" id="KW-0472">Membrane</keyword>
<evidence type="ECO:0000259" key="3">
    <source>
        <dbReference type="Pfam" id="PF16963"/>
    </source>
</evidence>
<dbReference type="EMBL" id="BGOW01000036">
    <property type="protein sequence ID" value="GCB02267.1"/>
    <property type="molecule type" value="Genomic_DNA"/>
</dbReference>
<dbReference type="SUPFAM" id="SSF55781">
    <property type="entry name" value="GAF domain-like"/>
    <property type="match status" value="1"/>
</dbReference>
<keyword evidence="1" id="KW-0812">Transmembrane</keyword>
<evidence type="ECO:0000259" key="2">
    <source>
        <dbReference type="Pfam" id="PF13492"/>
    </source>
</evidence>
<gene>
    <name evidence="4" type="ORF">SFMTTN_3090</name>
</gene>
<sequence length="443" mass="49415">MNLYQHLIPHGKTEYWQWGETLGISLGALLLSYSLLPGDPLNTHVFPWIWMAPVLIALRYGVFMGVVSVLIFLGGWLVWATDQAVSYAAFPRITFLGGTLMVMISGEFSGVWISRTRRIEELQHYTEQRLELLTRRLYLLSLSHDRLEQDLIGRPSSLREGLKELNRILPAVNGLPGADIYLALVVRQCNLSVAGLHAVNEGQISPESVASIGAFTPVDDQDPLIAHCIKSGELVHINTEENLTELPSRYLVAVPAKTADGRLIAIMAVEKMPFFALQTENMQTLSVLTSYYADTITATEFTPFLTDTLKDCPIDFFKAMHTLRRLQKDMQISSMLVGFAALDTRESAEQLKSIANAVRGLDETWTLVRGEWRLCLVLLPLAGAGALGGYLDRIEHIFVERFGTRPGQMGILTRSVTLEQDPISTRLDDLIVALTERAHDPQQ</sequence>
<accession>A0A401K049</accession>
<comment type="caution">
    <text evidence="4">The sequence shown here is derived from an EMBL/GenBank/DDBJ whole genome shotgun (WGS) entry which is preliminary data.</text>
</comment>
<dbReference type="AlphaFoldDB" id="A0A401K049"/>